<dbReference type="Pfam" id="PF19316">
    <property type="entry name" value="PIGO_PIGG"/>
    <property type="match status" value="1"/>
</dbReference>
<evidence type="ECO:0000313" key="14">
    <source>
        <dbReference type="Proteomes" id="UP000507470"/>
    </source>
</evidence>
<evidence type="ECO:0000313" key="13">
    <source>
        <dbReference type="EMBL" id="CAC5374469.1"/>
    </source>
</evidence>
<keyword evidence="14" id="KW-1185">Reference proteome</keyword>
<evidence type="ECO:0000259" key="12">
    <source>
        <dbReference type="Pfam" id="PF19316"/>
    </source>
</evidence>
<keyword evidence="8 11" id="KW-1133">Transmembrane helix</keyword>
<gene>
    <name evidence="13" type="ORF">MCOR_11846</name>
</gene>
<accession>A0A6J8AZD4</accession>
<comment type="similarity">
    <text evidence="3">Belongs to the PIGG/PIGN/PIGO family. PIGG subfamily.</text>
</comment>
<feature type="transmembrane region" description="Helical" evidence="11">
    <location>
        <begin position="339"/>
        <end position="358"/>
    </location>
</feature>
<reference evidence="13 14" key="1">
    <citation type="submission" date="2020-06" db="EMBL/GenBank/DDBJ databases">
        <authorList>
            <person name="Li R."/>
            <person name="Bekaert M."/>
        </authorList>
    </citation>
    <scope>NUCLEOTIDE SEQUENCE [LARGE SCALE GENOMIC DNA]</scope>
    <source>
        <strain evidence="14">wild</strain>
    </source>
</reference>
<evidence type="ECO:0000256" key="7">
    <source>
        <dbReference type="ARBA" id="ARBA00022824"/>
    </source>
</evidence>
<evidence type="ECO:0000256" key="10">
    <source>
        <dbReference type="ARBA" id="ARBA00023180"/>
    </source>
</evidence>
<comment type="pathway">
    <text evidence="2">Glycolipid biosynthesis; glycosylphosphatidylinositol-anchor biosynthesis.</text>
</comment>
<protein>
    <submittedName>
        <fullName evidence="13">PIGG</fullName>
        <ecNumber evidence="13">2.7.-.-</ecNumber>
    </submittedName>
</protein>
<keyword evidence="4" id="KW-0337">GPI-anchor biosynthesis</keyword>
<feature type="transmembrane region" description="Helical" evidence="11">
    <location>
        <begin position="621"/>
        <end position="638"/>
    </location>
</feature>
<sequence length="912" mass="104063">MLYEKLVIVLIDALRVDFAGGNQMPFLQSRKELDGMNSFVAIVKPPTVTLPRIKALTTGSIPGFVDVVMNFGSSFLTEDNVMTQMKHHGKRMVFYGDDTWLNLFPGHFVRYEGTTSFFVTDYTEVDNNVTRHLEKELSELDFDVMVLHYLGLDHIGHIAGPFSPLIGPKLKEMDDIIRNIYQELSKKDVPSLVIVCGDHGMSDQGGHGGATENIPDREIEQIDLAPTLSLLLGTPIPKNNLGTVVTDVFTGYNIQQKLVALMVNGLQVSEVLQHNVADYELDKGYQLYTRTHKSFLTWRNSNISKAVSLEQGLSLRKQFEDSIRLMSSKVSSSITQYDVYGLVVSIVMLWLILFTLVSMDRHNRPEWFSWHVFLIVLLVGTFGHMTVCTSDWIHSDLLCDSTVISRGIQLSMLGIFAVMMTCVIYSIVGGSVLVTLFSTFKAICRGGSISILLKTGTVIHTLSLLSSSFVEEEHQTWYFFIVTIHILIIKNMFEQIFQSKHDTNVNISEKENSQYETEPVKYDLKRDSLKECQLLNSDNNVERDFREIQLLHSKIYHNKNSCINEKQVCISREDPIPSRRNIAMVIVVLCLCRLMRSWNQTGNKWLNIPDIGDWLIRPDNLYLLSVIVAVSILVVFLCKMMWMSIVQQFIYSIGLVCVYLHKSSNGSLVQILTPSDKNGCLEAQIVYISLLLYILVSMWKKFKQDKEKYYKISCEVHTAFILLLLVLSRPHNIIVVVMMVVQDLLIELYIWPTLNQNSISDWTLYFLWMGQGTFFYQGNSNSISTVDVSAGYIGLHDYQPIIVGCLLTVSSYGGIIFWMLSLLKLMYWKNHQSKDKDNKSTIRRLKNSLIECVHVVCLFRALPLSVYTVLVTFMRYHLFVWTVFSPKLLYEGMLTVVLSVISFILLLCNIIL</sequence>
<evidence type="ECO:0000256" key="2">
    <source>
        <dbReference type="ARBA" id="ARBA00004687"/>
    </source>
</evidence>
<dbReference type="GO" id="GO:0006506">
    <property type="term" value="P:GPI anchor biosynthetic process"/>
    <property type="evidence" value="ECO:0007669"/>
    <property type="project" value="UniProtKB-UniPathway"/>
</dbReference>
<evidence type="ECO:0000256" key="1">
    <source>
        <dbReference type="ARBA" id="ARBA00004477"/>
    </source>
</evidence>
<evidence type="ECO:0000256" key="8">
    <source>
        <dbReference type="ARBA" id="ARBA00022989"/>
    </source>
</evidence>
<keyword evidence="5 13" id="KW-0808">Transferase</keyword>
<dbReference type="Proteomes" id="UP000507470">
    <property type="component" value="Unassembled WGS sequence"/>
</dbReference>
<feature type="transmembrane region" description="Helical" evidence="11">
    <location>
        <begin position="370"/>
        <end position="393"/>
    </location>
</feature>
<dbReference type="InterPro" id="IPR017850">
    <property type="entry name" value="Alkaline_phosphatase_core_sf"/>
</dbReference>
<dbReference type="Pfam" id="PF01663">
    <property type="entry name" value="Phosphodiest"/>
    <property type="match status" value="1"/>
</dbReference>
<feature type="domain" description="GPI ethanolamine phosphate transferase 2 C-terminal" evidence="12">
    <location>
        <begin position="580"/>
        <end position="894"/>
    </location>
</feature>
<evidence type="ECO:0000256" key="3">
    <source>
        <dbReference type="ARBA" id="ARBA00005315"/>
    </source>
</evidence>
<feature type="transmembrane region" description="Helical" evidence="11">
    <location>
        <begin position="798"/>
        <end position="827"/>
    </location>
</feature>
<feature type="transmembrane region" description="Helical" evidence="11">
    <location>
        <begin position="681"/>
        <end position="697"/>
    </location>
</feature>
<comment type="subcellular location">
    <subcellularLocation>
        <location evidence="1">Endoplasmic reticulum membrane</location>
        <topology evidence="1">Multi-pass membrane protein</topology>
    </subcellularLocation>
</comment>
<dbReference type="EC" id="2.7.-.-" evidence="13"/>
<dbReference type="Gene3D" id="3.40.720.10">
    <property type="entry name" value="Alkaline Phosphatase, subunit A"/>
    <property type="match status" value="1"/>
</dbReference>
<evidence type="ECO:0000256" key="9">
    <source>
        <dbReference type="ARBA" id="ARBA00023136"/>
    </source>
</evidence>
<feature type="transmembrane region" description="Helical" evidence="11">
    <location>
        <begin position="848"/>
        <end position="873"/>
    </location>
</feature>
<dbReference type="PANTHER" id="PTHR23072:SF0">
    <property type="entry name" value="GPI ETHANOLAMINE PHOSPHATE TRANSFERASE 2"/>
    <property type="match status" value="1"/>
</dbReference>
<dbReference type="EMBL" id="CACVKT020002010">
    <property type="protein sequence ID" value="CAC5374469.1"/>
    <property type="molecule type" value="Genomic_DNA"/>
</dbReference>
<dbReference type="SUPFAM" id="SSF53649">
    <property type="entry name" value="Alkaline phosphatase-like"/>
    <property type="match status" value="1"/>
</dbReference>
<keyword evidence="6 11" id="KW-0812">Transmembrane</keyword>
<feature type="transmembrane region" description="Helical" evidence="11">
    <location>
        <begin position="413"/>
        <end position="437"/>
    </location>
</feature>
<dbReference type="InterPro" id="IPR037674">
    <property type="entry name" value="PIG-G_N"/>
</dbReference>
<keyword evidence="9 11" id="KW-0472">Membrane</keyword>
<dbReference type="GO" id="GO:0051267">
    <property type="term" value="F:CP2 mannose-ethanolamine phosphotransferase activity"/>
    <property type="evidence" value="ECO:0007669"/>
    <property type="project" value="TreeGrafter"/>
</dbReference>
<dbReference type="UniPathway" id="UPA00196"/>
<dbReference type="OrthoDB" id="272139at2759"/>
<dbReference type="InterPro" id="IPR045687">
    <property type="entry name" value="PIGG/GPI7_C"/>
</dbReference>
<evidence type="ECO:0000256" key="5">
    <source>
        <dbReference type="ARBA" id="ARBA00022679"/>
    </source>
</evidence>
<dbReference type="InterPro" id="IPR002591">
    <property type="entry name" value="Phosphodiest/P_Trfase"/>
</dbReference>
<evidence type="ECO:0000256" key="6">
    <source>
        <dbReference type="ARBA" id="ARBA00022692"/>
    </source>
</evidence>
<keyword evidence="7" id="KW-0256">Endoplasmic reticulum</keyword>
<keyword evidence="10" id="KW-0325">Glycoprotein</keyword>
<dbReference type="PANTHER" id="PTHR23072">
    <property type="entry name" value="PHOSPHATIDYLINOSITOL GLYCAN-RELATED"/>
    <property type="match status" value="1"/>
</dbReference>
<proteinExistence type="inferred from homology"/>
<name>A0A6J8AZD4_MYTCO</name>
<dbReference type="GO" id="GO:0005789">
    <property type="term" value="C:endoplasmic reticulum membrane"/>
    <property type="evidence" value="ECO:0007669"/>
    <property type="project" value="UniProtKB-SubCell"/>
</dbReference>
<evidence type="ECO:0000256" key="11">
    <source>
        <dbReference type="SAM" id="Phobius"/>
    </source>
</evidence>
<organism evidence="13 14">
    <name type="scientific">Mytilus coruscus</name>
    <name type="common">Sea mussel</name>
    <dbReference type="NCBI Taxonomy" id="42192"/>
    <lineage>
        <taxon>Eukaryota</taxon>
        <taxon>Metazoa</taxon>
        <taxon>Spiralia</taxon>
        <taxon>Lophotrochozoa</taxon>
        <taxon>Mollusca</taxon>
        <taxon>Bivalvia</taxon>
        <taxon>Autobranchia</taxon>
        <taxon>Pteriomorphia</taxon>
        <taxon>Mytilida</taxon>
        <taxon>Mytiloidea</taxon>
        <taxon>Mytilidae</taxon>
        <taxon>Mytilinae</taxon>
        <taxon>Mytilus</taxon>
    </lineage>
</organism>
<feature type="transmembrane region" description="Helical" evidence="11">
    <location>
        <begin position="893"/>
        <end position="911"/>
    </location>
</feature>
<evidence type="ECO:0000256" key="4">
    <source>
        <dbReference type="ARBA" id="ARBA00022502"/>
    </source>
</evidence>
<dbReference type="AlphaFoldDB" id="A0A6J8AZD4"/>
<dbReference type="CDD" id="cd16024">
    <property type="entry name" value="GPI_EPT_2"/>
    <property type="match status" value="1"/>
</dbReference>
<dbReference type="InterPro" id="IPR039527">
    <property type="entry name" value="PIGG/GPI7"/>
</dbReference>